<gene>
    <name evidence="1" type="ORF">OSTQU699_LOCUS8258</name>
</gene>
<proteinExistence type="predicted"/>
<dbReference type="EMBL" id="CAJHUC010001996">
    <property type="protein sequence ID" value="CAD7702901.1"/>
    <property type="molecule type" value="Genomic_DNA"/>
</dbReference>
<keyword evidence="2" id="KW-1185">Reference proteome</keyword>
<comment type="caution">
    <text evidence="1">The sequence shown here is derived from an EMBL/GenBank/DDBJ whole genome shotgun (WGS) entry which is preliminary data.</text>
</comment>
<evidence type="ECO:0000313" key="2">
    <source>
        <dbReference type="Proteomes" id="UP000708148"/>
    </source>
</evidence>
<evidence type="ECO:0000313" key="1">
    <source>
        <dbReference type="EMBL" id="CAD7702901.1"/>
    </source>
</evidence>
<dbReference type="AlphaFoldDB" id="A0A8S1J5E5"/>
<name>A0A8S1J5E5_9CHLO</name>
<organism evidence="1 2">
    <name type="scientific">Ostreobium quekettii</name>
    <dbReference type="NCBI Taxonomy" id="121088"/>
    <lineage>
        <taxon>Eukaryota</taxon>
        <taxon>Viridiplantae</taxon>
        <taxon>Chlorophyta</taxon>
        <taxon>core chlorophytes</taxon>
        <taxon>Ulvophyceae</taxon>
        <taxon>TCBD clade</taxon>
        <taxon>Bryopsidales</taxon>
        <taxon>Ostreobineae</taxon>
        <taxon>Ostreobiaceae</taxon>
        <taxon>Ostreobium</taxon>
    </lineage>
</organism>
<protein>
    <submittedName>
        <fullName evidence="1">Uncharacterized protein</fullName>
    </submittedName>
</protein>
<dbReference type="Proteomes" id="UP000708148">
    <property type="component" value="Unassembled WGS sequence"/>
</dbReference>
<reference evidence="1" key="1">
    <citation type="submission" date="2020-12" db="EMBL/GenBank/DDBJ databases">
        <authorList>
            <person name="Iha C."/>
        </authorList>
    </citation>
    <scope>NUCLEOTIDE SEQUENCE</scope>
</reference>
<accession>A0A8S1J5E5</accession>
<sequence length="129" mass="13789">MLWGSSVVALMSNQHCVDGCHVAGVRNSCQCLYCCRCCCHTSLHTLAGTLRSRLHNACGTKKVTGNALPDGWESCHASPMSMQPSVPLQHGSEQIPLLLWHPLQAFTIAALGGAALVSYAEDEAAKLQQ</sequence>